<dbReference type="InterPro" id="IPR017871">
    <property type="entry name" value="ABC_transporter-like_CS"/>
</dbReference>
<dbReference type="GO" id="GO:0005524">
    <property type="term" value="F:ATP binding"/>
    <property type="evidence" value="ECO:0007669"/>
    <property type="project" value="UniProtKB-KW"/>
</dbReference>
<keyword evidence="1" id="KW-0813">Transport</keyword>
<dbReference type="PROSITE" id="PS50893">
    <property type="entry name" value="ABC_TRANSPORTER_2"/>
    <property type="match status" value="1"/>
</dbReference>
<dbReference type="InterPro" id="IPR027417">
    <property type="entry name" value="P-loop_NTPase"/>
</dbReference>
<gene>
    <name evidence="5" type="ORF">ENT37_07200</name>
</gene>
<keyword evidence="2" id="KW-0547">Nucleotide-binding</keyword>
<dbReference type="InterPro" id="IPR003593">
    <property type="entry name" value="AAA+_ATPase"/>
</dbReference>
<evidence type="ECO:0000256" key="3">
    <source>
        <dbReference type="ARBA" id="ARBA00022840"/>
    </source>
</evidence>
<feature type="domain" description="ABC transporter" evidence="4">
    <location>
        <begin position="25"/>
        <end position="254"/>
    </location>
</feature>
<dbReference type="GO" id="GO:0016887">
    <property type="term" value="F:ATP hydrolysis activity"/>
    <property type="evidence" value="ECO:0007669"/>
    <property type="project" value="InterPro"/>
</dbReference>
<keyword evidence="3 5" id="KW-0067">ATP-binding</keyword>
<comment type="caution">
    <text evidence="5">The sequence shown here is derived from an EMBL/GenBank/DDBJ whole genome shotgun (WGS) entry which is preliminary data.</text>
</comment>
<dbReference type="InterPro" id="IPR050166">
    <property type="entry name" value="ABC_transporter_ATP-bind"/>
</dbReference>
<dbReference type="PANTHER" id="PTHR42788">
    <property type="entry name" value="TAURINE IMPORT ATP-BINDING PROTEIN-RELATED"/>
    <property type="match status" value="1"/>
</dbReference>
<evidence type="ECO:0000259" key="4">
    <source>
        <dbReference type="PROSITE" id="PS50893"/>
    </source>
</evidence>
<protein>
    <submittedName>
        <fullName evidence="5">ABC transporter ATP-binding protein</fullName>
    </submittedName>
</protein>
<dbReference type="SUPFAM" id="SSF52540">
    <property type="entry name" value="P-loop containing nucleoside triphosphate hydrolases"/>
    <property type="match status" value="1"/>
</dbReference>
<dbReference type="SMART" id="SM00382">
    <property type="entry name" value="AAA"/>
    <property type="match status" value="1"/>
</dbReference>
<dbReference type="PANTHER" id="PTHR42788:SF13">
    <property type="entry name" value="ALIPHATIC SULFONATES IMPORT ATP-BINDING PROTEIN SSUB"/>
    <property type="match status" value="1"/>
</dbReference>
<sequence>MITYPERQTWPGGQSPAAADALLEVRNLSIVYPNGNGGVEALRDVSFTLAPREFVCLLGPSGSGKSTLLRILAGLLRPTAGEVRFHNPADEAAPPRISLVFQDANLMPWRTVIENIALPLLLQGVPREQALNLAQKWVSLVGLEGFEAAWPRDLSGGMAQRVAIARALIQEPDLLLLDEPFGALDALTREKMAAELLRLWQQQRTTVLMVTHSISEALLLSDRVLVFSARPGRVVLNQPVNLPRPREEGVRYTPTFGELARAIRQQRPYVSAVFR</sequence>
<accession>A0A7C4KHK1</accession>
<proteinExistence type="predicted"/>
<evidence type="ECO:0000256" key="2">
    <source>
        <dbReference type="ARBA" id="ARBA00022741"/>
    </source>
</evidence>
<dbReference type="Gene3D" id="3.40.50.300">
    <property type="entry name" value="P-loop containing nucleotide triphosphate hydrolases"/>
    <property type="match status" value="1"/>
</dbReference>
<dbReference type="EMBL" id="DSYK01000359">
    <property type="protein sequence ID" value="HGS21638.1"/>
    <property type="molecule type" value="Genomic_DNA"/>
</dbReference>
<dbReference type="CDD" id="cd03293">
    <property type="entry name" value="ABC_NrtD_SsuB_transporters"/>
    <property type="match status" value="1"/>
</dbReference>
<dbReference type="AlphaFoldDB" id="A0A7C4KHK1"/>
<organism evidence="5">
    <name type="scientific">Anaerolinea thermolimosa</name>
    <dbReference type="NCBI Taxonomy" id="229919"/>
    <lineage>
        <taxon>Bacteria</taxon>
        <taxon>Bacillati</taxon>
        <taxon>Chloroflexota</taxon>
        <taxon>Anaerolineae</taxon>
        <taxon>Anaerolineales</taxon>
        <taxon>Anaerolineaceae</taxon>
        <taxon>Anaerolinea</taxon>
    </lineage>
</organism>
<dbReference type="PROSITE" id="PS00211">
    <property type="entry name" value="ABC_TRANSPORTER_1"/>
    <property type="match status" value="1"/>
</dbReference>
<evidence type="ECO:0000256" key="1">
    <source>
        <dbReference type="ARBA" id="ARBA00022448"/>
    </source>
</evidence>
<dbReference type="Pfam" id="PF00005">
    <property type="entry name" value="ABC_tran"/>
    <property type="match status" value="1"/>
</dbReference>
<evidence type="ECO:0000313" key="5">
    <source>
        <dbReference type="EMBL" id="HGS21638.1"/>
    </source>
</evidence>
<dbReference type="InterPro" id="IPR003439">
    <property type="entry name" value="ABC_transporter-like_ATP-bd"/>
</dbReference>
<name>A0A7C4KHK1_9CHLR</name>
<reference evidence="5" key="1">
    <citation type="journal article" date="2020" name="mSystems">
        <title>Genome- and Community-Level Interaction Insights into Carbon Utilization and Element Cycling Functions of Hydrothermarchaeota in Hydrothermal Sediment.</title>
        <authorList>
            <person name="Zhou Z."/>
            <person name="Liu Y."/>
            <person name="Xu W."/>
            <person name="Pan J."/>
            <person name="Luo Z.H."/>
            <person name="Li M."/>
        </authorList>
    </citation>
    <scope>NUCLEOTIDE SEQUENCE [LARGE SCALE GENOMIC DNA]</scope>
    <source>
        <strain evidence="5">SpSt-573</strain>
    </source>
</reference>